<keyword evidence="4" id="KW-1185">Reference proteome</keyword>
<dbReference type="Pfam" id="PF03992">
    <property type="entry name" value="ABM"/>
    <property type="match status" value="1"/>
</dbReference>
<sequence length="129" mass="14667">MKFYIFNFCAVAAFLMFFSNASAQEEGTQMVRLAKLVIDSSQLESYNQFLKEEIETSVRVEPGVLTLYAVAEKDNPTHITILEIYASKEAYQSHILTPHFLKYKNGTQHMVKSLTLTETVPLIPGMKIK</sequence>
<evidence type="ECO:0000256" key="1">
    <source>
        <dbReference type="SAM" id="SignalP"/>
    </source>
</evidence>
<accession>A0ABP3YC23</accession>
<dbReference type="InterPro" id="IPR007138">
    <property type="entry name" value="ABM_dom"/>
</dbReference>
<dbReference type="EMBL" id="BAAAFI010000001">
    <property type="protein sequence ID" value="GAA0877202.1"/>
    <property type="molecule type" value="Genomic_DNA"/>
</dbReference>
<organism evidence="3 4">
    <name type="scientific">Algoriphagus jejuensis</name>
    <dbReference type="NCBI Taxonomy" id="419934"/>
    <lineage>
        <taxon>Bacteria</taxon>
        <taxon>Pseudomonadati</taxon>
        <taxon>Bacteroidota</taxon>
        <taxon>Cytophagia</taxon>
        <taxon>Cytophagales</taxon>
        <taxon>Cyclobacteriaceae</taxon>
        <taxon>Algoriphagus</taxon>
    </lineage>
</organism>
<evidence type="ECO:0000259" key="2">
    <source>
        <dbReference type="PROSITE" id="PS51725"/>
    </source>
</evidence>
<evidence type="ECO:0000313" key="3">
    <source>
        <dbReference type="EMBL" id="GAA0877202.1"/>
    </source>
</evidence>
<keyword evidence="1" id="KW-0732">Signal</keyword>
<dbReference type="SUPFAM" id="SSF54909">
    <property type="entry name" value="Dimeric alpha+beta barrel"/>
    <property type="match status" value="1"/>
</dbReference>
<dbReference type="PANTHER" id="PTHR33336:SF3">
    <property type="entry name" value="ABM DOMAIN-CONTAINING PROTEIN"/>
    <property type="match status" value="1"/>
</dbReference>
<feature type="chain" id="PRO_5046179668" evidence="1">
    <location>
        <begin position="24"/>
        <end position="129"/>
    </location>
</feature>
<feature type="signal peptide" evidence="1">
    <location>
        <begin position="1"/>
        <end position="23"/>
    </location>
</feature>
<keyword evidence="3" id="KW-0503">Monooxygenase</keyword>
<reference evidence="4" key="1">
    <citation type="journal article" date="2019" name="Int. J. Syst. Evol. Microbiol.">
        <title>The Global Catalogue of Microorganisms (GCM) 10K type strain sequencing project: providing services to taxonomists for standard genome sequencing and annotation.</title>
        <authorList>
            <consortium name="The Broad Institute Genomics Platform"/>
            <consortium name="The Broad Institute Genome Sequencing Center for Infectious Disease"/>
            <person name="Wu L."/>
            <person name="Ma J."/>
        </authorList>
    </citation>
    <scope>NUCLEOTIDE SEQUENCE [LARGE SCALE GENOMIC DNA]</scope>
    <source>
        <strain evidence="4">JCM 16112</strain>
    </source>
</reference>
<dbReference type="InterPro" id="IPR011008">
    <property type="entry name" value="Dimeric_a/b-barrel"/>
</dbReference>
<dbReference type="RefSeq" id="WP_343847899.1">
    <property type="nucleotide sequence ID" value="NZ_BAAAFI010000001.1"/>
</dbReference>
<dbReference type="GO" id="GO:0004497">
    <property type="term" value="F:monooxygenase activity"/>
    <property type="evidence" value="ECO:0007669"/>
    <property type="project" value="UniProtKB-KW"/>
</dbReference>
<dbReference type="Proteomes" id="UP001500469">
    <property type="component" value="Unassembled WGS sequence"/>
</dbReference>
<dbReference type="PANTHER" id="PTHR33336">
    <property type="entry name" value="QUINOL MONOOXYGENASE YGIN-RELATED"/>
    <property type="match status" value="1"/>
</dbReference>
<evidence type="ECO:0000313" key="4">
    <source>
        <dbReference type="Proteomes" id="UP001500469"/>
    </source>
</evidence>
<dbReference type="Gene3D" id="3.30.70.100">
    <property type="match status" value="1"/>
</dbReference>
<comment type="caution">
    <text evidence="3">The sequence shown here is derived from an EMBL/GenBank/DDBJ whole genome shotgun (WGS) entry which is preliminary data.</text>
</comment>
<dbReference type="PROSITE" id="PS51725">
    <property type="entry name" value="ABM"/>
    <property type="match status" value="1"/>
</dbReference>
<feature type="domain" description="ABM" evidence="2">
    <location>
        <begin position="30"/>
        <end position="120"/>
    </location>
</feature>
<name>A0ABP3YC23_9BACT</name>
<dbReference type="InterPro" id="IPR050744">
    <property type="entry name" value="AI-2_Isomerase_LsrG"/>
</dbReference>
<keyword evidence="3" id="KW-0560">Oxidoreductase</keyword>
<gene>
    <name evidence="3" type="ORF">GCM10009119_01700</name>
</gene>
<protein>
    <submittedName>
        <fullName evidence="3">Antibiotic biosynthesis monooxygenase</fullName>
    </submittedName>
</protein>
<proteinExistence type="predicted"/>